<dbReference type="Proteomes" id="UP000245956">
    <property type="component" value="Unassembled WGS sequence"/>
</dbReference>
<feature type="compositionally biased region" description="Basic residues" evidence="1">
    <location>
        <begin position="324"/>
        <end position="336"/>
    </location>
</feature>
<accession>A0A2U3E9V4</accession>
<organism evidence="2 3">
    <name type="scientific">Purpureocillium lilacinum</name>
    <name type="common">Paecilomyces lilacinus</name>
    <dbReference type="NCBI Taxonomy" id="33203"/>
    <lineage>
        <taxon>Eukaryota</taxon>
        <taxon>Fungi</taxon>
        <taxon>Dikarya</taxon>
        <taxon>Ascomycota</taxon>
        <taxon>Pezizomycotina</taxon>
        <taxon>Sordariomycetes</taxon>
        <taxon>Hypocreomycetidae</taxon>
        <taxon>Hypocreales</taxon>
        <taxon>Ophiocordycipitaceae</taxon>
        <taxon>Purpureocillium</taxon>
    </lineage>
</organism>
<protein>
    <submittedName>
        <fullName evidence="2">Uncharacterized protein</fullName>
    </submittedName>
</protein>
<evidence type="ECO:0000313" key="3">
    <source>
        <dbReference type="Proteomes" id="UP000245956"/>
    </source>
</evidence>
<feature type="region of interest" description="Disordered" evidence="1">
    <location>
        <begin position="321"/>
        <end position="344"/>
    </location>
</feature>
<reference evidence="2 3" key="1">
    <citation type="journal article" date="2016" name="Front. Microbiol.">
        <title>Genome and transcriptome sequences reveal the specific parasitism of the nematophagous Purpureocillium lilacinum 36-1.</title>
        <authorList>
            <person name="Xie J."/>
            <person name="Li S."/>
            <person name="Mo C."/>
            <person name="Xiao X."/>
            <person name="Peng D."/>
            <person name="Wang G."/>
            <person name="Xiao Y."/>
        </authorList>
    </citation>
    <scope>NUCLEOTIDE SEQUENCE [LARGE SCALE GENOMIC DNA]</scope>
    <source>
        <strain evidence="2 3">36-1</strain>
    </source>
</reference>
<dbReference type="EMBL" id="LCWV01000008">
    <property type="protein sequence ID" value="PWI71274.1"/>
    <property type="molecule type" value="Genomic_DNA"/>
</dbReference>
<feature type="region of interest" description="Disordered" evidence="1">
    <location>
        <begin position="223"/>
        <end position="242"/>
    </location>
</feature>
<feature type="region of interest" description="Disordered" evidence="1">
    <location>
        <begin position="259"/>
        <end position="294"/>
    </location>
</feature>
<name>A0A2U3E9V4_PURLI</name>
<comment type="caution">
    <text evidence="2">The sequence shown here is derived from an EMBL/GenBank/DDBJ whole genome shotgun (WGS) entry which is preliminary data.</text>
</comment>
<feature type="compositionally biased region" description="Polar residues" evidence="1">
    <location>
        <begin position="105"/>
        <end position="115"/>
    </location>
</feature>
<sequence>MATIIYAIAPPSIHLFLCAVTNATVLHPPAAASACSVTTSSLALFMALLRRVAPHARTTEAGGQYLTWLADDGGGGGGWLRAEHHALAETAPLRPSESRIRETLQTSAGSENTAACPQLPSEANGRNRMQCGGRKRQPIRRREKKIVSTAHRPSAAVRRKQGGPTLYVQRHADHELEQRPTHRPGNHKSHSLRLSFFETAGLSVAVGPQHASGCRSCLFSDMHSSGCQQRDSTTETTNDSLSSRYELQHSIDTRMGNWAATSHRPSHKSPPPSPRPQNASTALSPPGRSLADCQTYRPPNIHSIKCRRIVHFTTASPAFESRGPVRRAAHTARQKRPAPGPPPFTAIHGQGLVCLYG</sequence>
<evidence type="ECO:0000313" key="2">
    <source>
        <dbReference type="EMBL" id="PWI71274.1"/>
    </source>
</evidence>
<evidence type="ECO:0000256" key="1">
    <source>
        <dbReference type="SAM" id="MobiDB-lite"/>
    </source>
</evidence>
<feature type="compositionally biased region" description="Basic residues" evidence="1">
    <location>
        <begin position="133"/>
        <end position="144"/>
    </location>
</feature>
<proteinExistence type="predicted"/>
<dbReference type="AlphaFoldDB" id="A0A2U3E9V4"/>
<gene>
    <name evidence="2" type="ORF">PCL_12642</name>
</gene>
<feature type="region of interest" description="Disordered" evidence="1">
    <location>
        <begin position="105"/>
        <end position="165"/>
    </location>
</feature>